<proteinExistence type="predicted"/>
<evidence type="ECO:0000313" key="3">
    <source>
        <dbReference type="Proteomes" id="UP000589626"/>
    </source>
</evidence>
<evidence type="ECO:0008006" key="4">
    <source>
        <dbReference type="Google" id="ProtNLM"/>
    </source>
</evidence>
<keyword evidence="1" id="KW-0732">Signal</keyword>
<name>A0A7W4YYX2_9ACTN</name>
<organism evidence="2 3">
    <name type="scientific">Nocardioides soli</name>
    <dbReference type="NCBI Taxonomy" id="1036020"/>
    <lineage>
        <taxon>Bacteria</taxon>
        <taxon>Bacillati</taxon>
        <taxon>Actinomycetota</taxon>
        <taxon>Actinomycetes</taxon>
        <taxon>Propionibacteriales</taxon>
        <taxon>Nocardioidaceae</taxon>
        <taxon>Nocardioides</taxon>
    </lineage>
</organism>
<dbReference type="AlphaFoldDB" id="A0A7W4YYX2"/>
<keyword evidence="3" id="KW-1185">Reference proteome</keyword>
<evidence type="ECO:0000313" key="2">
    <source>
        <dbReference type="EMBL" id="MBB3040564.1"/>
    </source>
</evidence>
<gene>
    <name evidence="2" type="ORF">FHU40_000365</name>
</gene>
<feature type="signal peptide" evidence="1">
    <location>
        <begin position="1"/>
        <end position="22"/>
    </location>
</feature>
<evidence type="ECO:0000256" key="1">
    <source>
        <dbReference type="SAM" id="SignalP"/>
    </source>
</evidence>
<reference evidence="2 3" key="1">
    <citation type="submission" date="2020-08" db="EMBL/GenBank/DDBJ databases">
        <title>Sequencing the genomes of 1000 actinobacteria strains.</title>
        <authorList>
            <person name="Klenk H.-P."/>
        </authorList>
    </citation>
    <scope>NUCLEOTIDE SEQUENCE [LARGE SCALE GENOMIC DNA]</scope>
    <source>
        <strain evidence="2 3">DSM 105498</strain>
    </source>
</reference>
<dbReference type="RefSeq" id="WP_183590582.1">
    <property type="nucleotide sequence ID" value="NZ_JACHWR010000001.1"/>
</dbReference>
<dbReference type="EMBL" id="JACHWR010000001">
    <property type="protein sequence ID" value="MBB3040564.1"/>
    <property type="molecule type" value="Genomic_DNA"/>
</dbReference>
<protein>
    <recommendedName>
        <fullName evidence="4">DUF2147 domain-containing protein</fullName>
    </recommendedName>
</protein>
<dbReference type="Proteomes" id="UP000589626">
    <property type="component" value="Unassembled WGS sequence"/>
</dbReference>
<feature type="chain" id="PRO_5031005129" description="DUF2147 domain-containing protein" evidence="1">
    <location>
        <begin position="23"/>
        <end position="142"/>
    </location>
</feature>
<accession>A0A7W4YYX2</accession>
<comment type="caution">
    <text evidence="2">The sequence shown here is derived from an EMBL/GenBank/DDBJ whole genome shotgun (WGS) entry which is preliminary data.</text>
</comment>
<sequence>MIKTALAALVASAVTVAPAATAAPTHADRTDHARAAKGVTGSWKGAVYGDAGGPVGYTAKVRITQRHGKLRGTITYPGICSGTWKFRGKKGGWYTFREVITRGPSPCVSPVSAKAKRVGAKLKVVWREPQTGDTASMKARRT</sequence>